<feature type="compositionally biased region" description="Basic and acidic residues" evidence="1">
    <location>
        <begin position="68"/>
        <end position="77"/>
    </location>
</feature>
<dbReference type="AlphaFoldDB" id="A0A1D3D5G4"/>
<evidence type="ECO:0000313" key="2">
    <source>
        <dbReference type="EMBL" id="OEH78687.1"/>
    </source>
</evidence>
<feature type="region of interest" description="Disordered" evidence="1">
    <location>
        <begin position="11"/>
        <end position="30"/>
    </location>
</feature>
<feature type="region of interest" description="Disordered" evidence="1">
    <location>
        <begin position="49"/>
        <end position="77"/>
    </location>
</feature>
<sequence length="77" mass="9160">MLMIKQEKQEYKEEYGNTNRHHCQHRQHQDEEVAVPVAANIEVQQVPQRSRIRSSLRDDDDLPFCPLEMREDTMPSP</sequence>
<comment type="caution">
    <text evidence="2">The sequence shown here is derived from an EMBL/GenBank/DDBJ whole genome shotgun (WGS) entry which is preliminary data.</text>
</comment>
<protein>
    <submittedName>
        <fullName evidence="2">Uncharacterized protein</fullName>
    </submittedName>
</protein>
<dbReference type="EMBL" id="JROU02000655">
    <property type="protein sequence ID" value="OEH78687.1"/>
    <property type="molecule type" value="Genomic_DNA"/>
</dbReference>
<gene>
    <name evidence="2" type="ORF">cyc_02303</name>
</gene>
<dbReference type="InParanoid" id="A0A1D3D5G4"/>
<name>A0A1D3D5G4_9EIME</name>
<accession>A0A1D3D5G4</accession>
<dbReference type="Proteomes" id="UP000095192">
    <property type="component" value="Unassembled WGS sequence"/>
</dbReference>
<organism evidence="2 3">
    <name type="scientific">Cyclospora cayetanensis</name>
    <dbReference type="NCBI Taxonomy" id="88456"/>
    <lineage>
        <taxon>Eukaryota</taxon>
        <taxon>Sar</taxon>
        <taxon>Alveolata</taxon>
        <taxon>Apicomplexa</taxon>
        <taxon>Conoidasida</taxon>
        <taxon>Coccidia</taxon>
        <taxon>Eucoccidiorida</taxon>
        <taxon>Eimeriorina</taxon>
        <taxon>Eimeriidae</taxon>
        <taxon>Cyclospora</taxon>
    </lineage>
</organism>
<reference evidence="2 3" key="1">
    <citation type="journal article" date="2016" name="BMC Genomics">
        <title>Comparative genomics reveals Cyclospora cayetanensis possesses coccidia-like metabolism and invasion components but unique surface antigens.</title>
        <authorList>
            <person name="Liu S."/>
            <person name="Wang L."/>
            <person name="Zheng H."/>
            <person name="Xu Z."/>
            <person name="Roellig D.M."/>
            <person name="Li N."/>
            <person name="Frace M.A."/>
            <person name="Tang K."/>
            <person name="Arrowood M.J."/>
            <person name="Moss D.M."/>
            <person name="Zhang L."/>
            <person name="Feng Y."/>
            <person name="Xiao L."/>
        </authorList>
    </citation>
    <scope>NUCLEOTIDE SEQUENCE [LARGE SCALE GENOMIC DNA]</scope>
    <source>
        <strain evidence="2 3">CHN_HEN01</strain>
    </source>
</reference>
<dbReference type="VEuPathDB" id="ToxoDB:cyc_02303"/>
<proteinExistence type="predicted"/>
<keyword evidence="3" id="KW-1185">Reference proteome</keyword>
<evidence type="ECO:0000256" key="1">
    <source>
        <dbReference type="SAM" id="MobiDB-lite"/>
    </source>
</evidence>
<evidence type="ECO:0000313" key="3">
    <source>
        <dbReference type="Proteomes" id="UP000095192"/>
    </source>
</evidence>